<evidence type="ECO:0000256" key="3">
    <source>
        <dbReference type="ARBA" id="ARBA00022679"/>
    </source>
</evidence>
<feature type="domain" description="Protein kinase" evidence="9">
    <location>
        <begin position="1"/>
        <end position="121"/>
    </location>
</feature>
<comment type="catalytic activity">
    <reaction evidence="8">
        <text>L-seryl-[protein] + ATP = O-phospho-L-seryl-[protein] + ADP + H(+)</text>
        <dbReference type="Rhea" id="RHEA:17989"/>
        <dbReference type="Rhea" id="RHEA-COMP:9863"/>
        <dbReference type="Rhea" id="RHEA-COMP:11604"/>
        <dbReference type="ChEBI" id="CHEBI:15378"/>
        <dbReference type="ChEBI" id="CHEBI:29999"/>
        <dbReference type="ChEBI" id="CHEBI:30616"/>
        <dbReference type="ChEBI" id="CHEBI:83421"/>
        <dbReference type="ChEBI" id="CHEBI:456216"/>
        <dbReference type="EC" id="2.7.11.1"/>
    </reaction>
</comment>
<evidence type="ECO:0000256" key="4">
    <source>
        <dbReference type="ARBA" id="ARBA00022741"/>
    </source>
</evidence>
<dbReference type="GO" id="GO:0004674">
    <property type="term" value="F:protein serine/threonine kinase activity"/>
    <property type="evidence" value="ECO:0007669"/>
    <property type="project" value="UniProtKB-KW"/>
</dbReference>
<organism evidence="10 11">
    <name type="scientific">Rubus argutus</name>
    <name type="common">Southern blackberry</name>
    <dbReference type="NCBI Taxonomy" id="59490"/>
    <lineage>
        <taxon>Eukaryota</taxon>
        <taxon>Viridiplantae</taxon>
        <taxon>Streptophyta</taxon>
        <taxon>Embryophyta</taxon>
        <taxon>Tracheophyta</taxon>
        <taxon>Spermatophyta</taxon>
        <taxon>Magnoliopsida</taxon>
        <taxon>eudicotyledons</taxon>
        <taxon>Gunneridae</taxon>
        <taxon>Pentapetalae</taxon>
        <taxon>rosids</taxon>
        <taxon>fabids</taxon>
        <taxon>Rosales</taxon>
        <taxon>Rosaceae</taxon>
        <taxon>Rosoideae</taxon>
        <taxon>Rosoideae incertae sedis</taxon>
        <taxon>Rubus</taxon>
    </lineage>
</organism>
<keyword evidence="6" id="KW-0067">ATP-binding</keyword>
<dbReference type="FunFam" id="1.10.510.10:FF:001023">
    <property type="entry name" value="Os07g0541700 protein"/>
    <property type="match status" value="1"/>
</dbReference>
<dbReference type="InterPro" id="IPR011009">
    <property type="entry name" value="Kinase-like_dom_sf"/>
</dbReference>
<keyword evidence="3" id="KW-0808">Transferase</keyword>
<keyword evidence="5" id="KW-0418">Kinase</keyword>
<gene>
    <name evidence="10" type="ORF">M0R45_016066</name>
</gene>
<dbReference type="PROSITE" id="PS50011">
    <property type="entry name" value="PROTEIN_KINASE_DOM"/>
    <property type="match status" value="1"/>
</dbReference>
<evidence type="ECO:0000256" key="8">
    <source>
        <dbReference type="ARBA" id="ARBA00048679"/>
    </source>
</evidence>
<evidence type="ECO:0000313" key="10">
    <source>
        <dbReference type="EMBL" id="KAK9939369.1"/>
    </source>
</evidence>
<proteinExistence type="predicted"/>
<dbReference type="InterPro" id="IPR000719">
    <property type="entry name" value="Prot_kinase_dom"/>
</dbReference>
<reference evidence="10 11" key="1">
    <citation type="journal article" date="2023" name="G3 (Bethesda)">
        <title>A chromosome-length genome assembly and annotation of blackberry (Rubus argutus, cv. 'Hillquist').</title>
        <authorList>
            <person name="Bruna T."/>
            <person name="Aryal R."/>
            <person name="Dudchenko O."/>
            <person name="Sargent D.J."/>
            <person name="Mead D."/>
            <person name="Buti M."/>
            <person name="Cavallini A."/>
            <person name="Hytonen T."/>
            <person name="Andres J."/>
            <person name="Pham M."/>
            <person name="Weisz D."/>
            <person name="Mascagni F."/>
            <person name="Usai G."/>
            <person name="Natali L."/>
            <person name="Bassil N."/>
            <person name="Fernandez G.E."/>
            <person name="Lomsadze A."/>
            <person name="Armour M."/>
            <person name="Olukolu B."/>
            <person name="Poorten T."/>
            <person name="Britton C."/>
            <person name="Davik J."/>
            <person name="Ashrafi H."/>
            <person name="Aiden E.L."/>
            <person name="Borodovsky M."/>
            <person name="Worthington M."/>
        </authorList>
    </citation>
    <scope>NUCLEOTIDE SEQUENCE [LARGE SCALE GENOMIC DNA]</scope>
    <source>
        <strain evidence="10">PI 553951</strain>
    </source>
</reference>
<dbReference type="InterPro" id="IPR008271">
    <property type="entry name" value="Ser/Thr_kinase_AS"/>
</dbReference>
<evidence type="ECO:0000256" key="7">
    <source>
        <dbReference type="ARBA" id="ARBA00047899"/>
    </source>
</evidence>
<evidence type="ECO:0000259" key="9">
    <source>
        <dbReference type="PROSITE" id="PS50011"/>
    </source>
</evidence>
<sequence>MTFLGVELENLLTWKERLQIAVDAAQGLDYLHNGCKPPIVHRDMKTSNILLNEKMQAKICDFGISKVLSTESATHTQTDHIRGTRGYFDPEYYTTGNLNKKSDLYSFGIVLLELITGRPAI</sequence>
<protein>
    <recommendedName>
        <fullName evidence="1">non-specific serine/threonine protein kinase</fullName>
        <ecNumber evidence="1">2.7.11.1</ecNumber>
    </recommendedName>
</protein>
<comment type="catalytic activity">
    <reaction evidence="7">
        <text>L-threonyl-[protein] + ATP = O-phospho-L-threonyl-[protein] + ADP + H(+)</text>
        <dbReference type="Rhea" id="RHEA:46608"/>
        <dbReference type="Rhea" id="RHEA-COMP:11060"/>
        <dbReference type="Rhea" id="RHEA-COMP:11605"/>
        <dbReference type="ChEBI" id="CHEBI:15378"/>
        <dbReference type="ChEBI" id="CHEBI:30013"/>
        <dbReference type="ChEBI" id="CHEBI:30616"/>
        <dbReference type="ChEBI" id="CHEBI:61977"/>
        <dbReference type="ChEBI" id="CHEBI:456216"/>
        <dbReference type="EC" id="2.7.11.1"/>
    </reaction>
</comment>
<evidence type="ECO:0000256" key="1">
    <source>
        <dbReference type="ARBA" id="ARBA00012513"/>
    </source>
</evidence>
<dbReference type="AlphaFoldDB" id="A0AAW1XS20"/>
<keyword evidence="11" id="KW-1185">Reference proteome</keyword>
<evidence type="ECO:0000256" key="2">
    <source>
        <dbReference type="ARBA" id="ARBA00022527"/>
    </source>
</evidence>
<dbReference type="Gene3D" id="1.10.510.10">
    <property type="entry name" value="Transferase(Phosphotransferase) domain 1"/>
    <property type="match status" value="1"/>
</dbReference>
<dbReference type="SUPFAM" id="SSF56112">
    <property type="entry name" value="Protein kinase-like (PK-like)"/>
    <property type="match status" value="1"/>
</dbReference>
<dbReference type="EC" id="2.7.11.1" evidence="1"/>
<keyword evidence="4" id="KW-0547">Nucleotide-binding</keyword>
<dbReference type="GO" id="GO:0005524">
    <property type="term" value="F:ATP binding"/>
    <property type="evidence" value="ECO:0007669"/>
    <property type="project" value="UniProtKB-KW"/>
</dbReference>
<name>A0AAW1XS20_RUBAR</name>
<comment type="caution">
    <text evidence="10">The sequence shown here is derived from an EMBL/GenBank/DDBJ whole genome shotgun (WGS) entry which is preliminary data.</text>
</comment>
<dbReference type="Pfam" id="PF00069">
    <property type="entry name" value="Pkinase"/>
    <property type="match status" value="1"/>
</dbReference>
<keyword evidence="2" id="KW-0723">Serine/threonine-protein kinase</keyword>
<dbReference type="EMBL" id="JBEDUW010000003">
    <property type="protein sequence ID" value="KAK9939369.1"/>
    <property type="molecule type" value="Genomic_DNA"/>
</dbReference>
<dbReference type="PROSITE" id="PS00108">
    <property type="entry name" value="PROTEIN_KINASE_ST"/>
    <property type="match status" value="1"/>
</dbReference>
<accession>A0AAW1XS20</accession>
<evidence type="ECO:0000256" key="5">
    <source>
        <dbReference type="ARBA" id="ARBA00022777"/>
    </source>
</evidence>
<dbReference type="Proteomes" id="UP001457282">
    <property type="component" value="Unassembled WGS sequence"/>
</dbReference>
<evidence type="ECO:0000313" key="11">
    <source>
        <dbReference type="Proteomes" id="UP001457282"/>
    </source>
</evidence>
<evidence type="ECO:0000256" key="6">
    <source>
        <dbReference type="ARBA" id="ARBA00022840"/>
    </source>
</evidence>
<dbReference type="PANTHER" id="PTHR45631:SF202">
    <property type="entry name" value="SENESCENCE-INDUCED RECEPTOR-LIKE SERINE_THREONINE-PROTEIN KINASE"/>
    <property type="match status" value="1"/>
</dbReference>
<dbReference type="PANTHER" id="PTHR45631">
    <property type="entry name" value="OS07G0107800 PROTEIN-RELATED"/>
    <property type="match status" value="1"/>
</dbReference>